<reference evidence="2" key="1">
    <citation type="submission" date="2020-05" db="EMBL/GenBank/DDBJ databases">
        <authorList>
            <person name="Chiriac C."/>
            <person name="Salcher M."/>
            <person name="Ghai R."/>
            <person name="Kavagutti S V."/>
        </authorList>
    </citation>
    <scope>NUCLEOTIDE SEQUENCE</scope>
</reference>
<keyword evidence="1" id="KW-0175">Coiled coil</keyword>
<evidence type="ECO:0000256" key="1">
    <source>
        <dbReference type="SAM" id="Coils"/>
    </source>
</evidence>
<accession>A0A6J7WIW4</accession>
<dbReference type="EMBL" id="LR798251">
    <property type="protein sequence ID" value="CAB5217677.1"/>
    <property type="molecule type" value="Genomic_DNA"/>
</dbReference>
<gene>
    <name evidence="2" type="ORF">UFOVP210_1</name>
</gene>
<protein>
    <submittedName>
        <fullName evidence="2">Uncharacterized protein</fullName>
    </submittedName>
</protein>
<feature type="coiled-coil region" evidence="1">
    <location>
        <begin position="17"/>
        <end position="44"/>
    </location>
</feature>
<proteinExistence type="predicted"/>
<evidence type="ECO:0000313" key="2">
    <source>
        <dbReference type="EMBL" id="CAB5217677.1"/>
    </source>
</evidence>
<name>A0A6J7WIW4_9CAUD</name>
<feature type="non-terminal residue" evidence="2">
    <location>
        <position position="173"/>
    </location>
</feature>
<organism evidence="2">
    <name type="scientific">uncultured Caudovirales phage</name>
    <dbReference type="NCBI Taxonomy" id="2100421"/>
    <lineage>
        <taxon>Viruses</taxon>
        <taxon>Duplodnaviria</taxon>
        <taxon>Heunggongvirae</taxon>
        <taxon>Uroviricota</taxon>
        <taxon>Caudoviricetes</taxon>
        <taxon>Peduoviridae</taxon>
        <taxon>Maltschvirus</taxon>
        <taxon>Maltschvirus maltsch</taxon>
    </lineage>
</organism>
<sequence>MAQTLAELVLKIRSDDTAKVKKDLADIEAQLKRIEAQAARSMRGFNQQQARLLRGQVGQTSGAGGNVMAGTAQALREVTKELERMGRPLNAAVDGFTQIGQILSNKTISDAFKPGGALSRRMDPKGAVAYTPARGGMLPALERELMLTRREKFSMNPLNAHLFGYPDRRATLK</sequence>